<name>A0A285UWC0_9BACL</name>
<proteinExistence type="predicted"/>
<dbReference type="AlphaFoldDB" id="A0A285UWC0"/>
<protein>
    <recommendedName>
        <fullName evidence="3">Permuted papain-like amidase YaeF/Yiix C92 family enzyme</fullName>
    </recommendedName>
</protein>
<organism evidence="1 2">
    <name type="scientific">Ureibacillus acetophenoni</name>
    <dbReference type="NCBI Taxonomy" id="614649"/>
    <lineage>
        <taxon>Bacteria</taxon>
        <taxon>Bacillati</taxon>
        <taxon>Bacillota</taxon>
        <taxon>Bacilli</taxon>
        <taxon>Bacillales</taxon>
        <taxon>Caryophanaceae</taxon>
        <taxon>Ureibacillus</taxon>
    </lineage>
</organism>
<dbReference type="Proteomes" id="UP000219252">
    <property type="component" value="Unassembled WGS sequence"/>
</dbReference>
<gene>
    <name evidence="1" type="ORF">SAMN05877842_1276</name>
</gene>
<sequence length="190" mass="22241">MTDKNVYILLTDTGTVFTRLIKLFTKKPYNHASICYDSNLNDVYSFGRKSVRNPFRGGFVKENLQSELFKRSKCAIYSFEVTNEQLVEMKQYIQSIEKQKDDYSYNLIGLFGFIIKKPIKRKNAFFCSQFVATVLSESNIFEFEKSPSLIAPHDFQRVIECEIIYEGKLYNYLNEIEEEIIRVPDKLISA</sequence>
<dbReference type="Gene3D" id="3.90.1720.10">
    <property type="entry name" value="endopeptidase domain like (from Nostoc punctiforme)"/>
    <property type="match status" value="1"/>
</dbReference>
<dbReference type="EMBL" id="OBQC01000027">
    <property type="protein sequence ID" value="SOC45016.1"/>
    <property type="molecule type" value="Genomic_DNA"/>
</dbReference>
<dbReference type="SUPFAM" id="SSF54001">
    <property type="entry name" value="Cysteine proteinases"/>
    <property type="match status" value="1"/>
</dbReference>
<dbReference type="RefSeq" id="WP_097151272.1">
    <property type="nucleotide sequence ID" value="NZ_OBQC01000027.1"/>
</dbReference>
<evidence type="ECO:0000313" key="1">
    <source>
        <dbReference type="EMBL" id="SOC45016.1"/>
    </source>
</evidence>
<evidence type="ECO:0000313" key="2">
    <source>
        <dbReference type="Proteomes" id="UP000219252"/>
    </source>
</evidence>
<accession>A0A285UWC0</accession>
<dbReference type="OrthoDB" id="1645744at2"/>
<dbReference type="InterPro" id="IPR038765">
    <property type="entry name" value="Papain-like_cys_pep_sf"/>
</dbReference>
<reference evidence="2" key="1">
    <citation type="submission" date="2017-08" db="EMBL/GenBank/DDBJ databases">
        <authorList>
            <person name="Varghese N."/>
            <person name="Submissions S."/>
        </authorList>
    </citation>
    <scope>NUCLEOTIDE SEQUENCE [LARGE SCALE GENOMIC DNA]</scope>
    <source>
        <strain evidence="2">JC23</strain>
    </source>
</reference>
<evidence type="ECO:0008006" key="3">
    <source>
        <dbReference type="Google" id="ProtNLM"/>
    </source>
</evidence>
<keyword evidence="2" id="KW-1185">Reference proteome</keyword>